<evidence type="ECO:0000256" key="9">
    <source>
        <dbReference type="ARBA" id="ARBA00049893"/>
    </source>
</evidence>
<comment type="catalytic activity">
    <reaction evidence="1">
        <text>inosine + phosphate = alpha-D-ribose 1-phosphate + hypoxanthine</text>
        <dbReference type="Rhea" id="RHEA:27646"/>
        <dbReference type="ChEBI" id="CHEBI:17368"/>
        <dbReference type="ChEBI" id="CHEBI:17596"/>
        <dbReference type="ChEBI" id="CHEBI:43474"/>
        <dbReference type="ChEBI" id="CHEBI:57720"/>
        <dbReference type="EC" id="2.4.2.1"/>
    </reaction>
    <physiologicalReaction direction="left-to-right" evidence="1">
        <dbReference type="Rhea" id="RHEA:27647"/>
    </physiologicalReaction>
</comment>
<dbReference type="Gene3D" id="3.60.140.10">
    <property type="entry name" value="CNF1/YfiH-like putative cysteine hydrolases"/>
    <property type="match status" value="1"/>
</dbReference>
<evidence type="ECO:0000256" key="5">
    <source>
        <dbReference type="ARBA" id="ARBA00022801"/>
    </source>
</evidence>
<dbReference type="PANTHER" id="PTHR30616">
    <property type="entry name" value="UNCHARACTERIZED PROTEIN YFIH"/>
    <property type="match status" value="1"/>
</dbReference>
<evidence type="ECO:0000256" key="8">
    <source>
        <dbReference type="ARBA" id="ARBA00048968"/>
    </source>
</evidence>
<dbReference type="SUPFAM" id="SSF64438">
    <property type="entry name" value="CNF1/YfiH-like putative cysteine hydrolases"/>
    <property type="match status" value="1"/>
</dbReference>
<evidence type="ECO:0000256" key="7">
    <source>
        <dbReference type="ARBA" id="ARBA00047989"/>
    </source>
</evidence>
<comment type="similarity">
    <text evidence="2">Belongs to the purine nucleoside phosphorylase YfiH/LACC1 family.</text>
</comment>
<keyword evidence="5" id="KW-0378">Hydrolase</keyword>
<evidence type="ECO:0000256" key="1">
    <source>
        <dbReference type="ARBA" id="ARBA00000553"/>
    </source>
</evidence>
<accession>A0A955LJP2</accession>
<evidence type="ECO:0000256" key="2">
    <source>
        <dbReference type="ARBA" id="ARBA00007353"/>
    </source>
</evidence>
<dbReference type="EMBL" id="JAGQKZ010000002">
    <property type="protein sequence ID" value="MCA9391653.1"/>
    <property type="molecule type" value="Genomic_DNA"/>
</dbReference>
<gene>
    <name evidence="10" type="ORF">KC614_00420</name>
</gene>
<reference evidence="10" key="1">
    <citation type="submission" date="2020-04" db="EMBL/GenBank/DDBJ databases">
        <authorList>
            <person name="Zhang T."/>
        </authorList>
    </citation>
    <scope>NUCLEOTIDE SEQUENCE</scope>
    <source>
        <strain evidence="10">HKST-UBA03</strain>
    </source>
</reference>
<evidence type="ECO:0000256" key="6">
    <source>
        <dbReference type="ARBA" id="ARBA00022833"/>
    </source>
</evidence>
<dbReference type="InterPro" id="IPR011324">
    <property type="entry name" value="Cytotoxic_necrot_fac-like_cat"/>
</dbReference>
<dbReference type="GO" id="GO:0005507">
    <property type="term" value="F:copper ion binding"/>
    <property type="evidence" value="ECO:0007669"/>
    <property type="project" value="TreeGrafter"/>
</dbReference>
<keyword evidence="4" id="KW-0479">Metal-binding</keyword>
<sequence length="274" mass="30726">MQTEMSVAKNVGSFQELTELGAKNAFTFGNKDWGNMSLISNPGAAGNYAKVFDEIGHKGREFIYLRSEYNDNVQILTDKNLPLYHYNQGEIISEEVGLRTIMIQSDGIITKQPIPIIMAVGDCAIVVVTGKDRNDNKPFIAYIHSGFQGTYLNITTKTIKTILNNYRVSAYELSAFIFPYIHGQQYTKKRGHELLESALQEPSWNDFLVESYGVVEIHFGKKIMAELTNLGITNIRESGLNTYEEHQKGNLFSATYEKDKGVDEGARFAVIASL</sequence>
<dbReference type="AlphaFoldDB" id="A0A955LJP2"/>
<keyword evidence="6" id="KW-0862">Zinc</keyword>
<reference evidence="10" key="2">
    <citation type="journal article" date="2021" name="Microbiome">
        <title>Successional dynamics and alternative stable states in a saline activated sludge microbial community over 9 years.</title>
        <authorList>
            <person name="Wang Y."/>
            <person name="Ye J."/>
            <person name="Ju F."/>
            <person name="Liu L."/>
            <person name="Boyd J.A."/>
            <person name="Deng Y."/>
            <person name="Parks D.H."/>
            <person name="Jiang X."/>
            <person name="Yin X."/>
            <person name="Woodcroft B.J."/>
            <person name="Tyson G.W."/>
            <person name="Hugenholtz P."/>
            <person name="Polz M.F."/>
            <person name="Zhang T."/>
        </authorList>
    </citation>
    <scope>NUCLEOTIDE SEQUENCE</scope>
    <source>
        <strain evidence="10">HKST-UBA03</strain>
    </source>
</reference>
<comment type="catalytic activity">
    <reaction evidence="8">
        <text>adenosine + phosphate = alpha-D-ribose 1-phosphate + adenine</text>
        <dbReference type="Rhea" id="RHEA:27642"/>
        <dbReference type="ChEBI" id="CHEBI:16335"/>
        <dbReference type="ChEBI" id="CHEBI:16708"/>
        <dbReference type="ChEBI" id="CHEBI:43474"/>
        <dbReference type="ChEBI" id="CHEBI:57720"/>
        <dbReference type="EC" id="2.4.2.1"/>
    </reaction>
    <physiologicalReaction direction="left-to-right" evidence="8">
        <dbReference type="Rhea" id="RHEA:27643"/>
    </physiologicalReaction>
</comment>
<comment type="catalytic activity">
    <reaction evidence="9">
        <text>S-methyl-5'-thioadenosine + phosphate = 5-(methylsulfanyl)-alpha-D-ribose 1-phosphate + adenine</text>
        <dbReference type="Rhea" id="RHEA:11852"/>
        <dbReference type="ChEBI" id="CHEBI:16708"/>
        <dbReference type="ChEBI" id="CHEBI:17509"/>
        <dbReference type="ChEBI" id="CHEBI:43474"/>
        <dbReference type="ChEBI" id="CHEBI:58533"/>
        <dbReference type="EC" id="2.4.2.28"/>
    </reaction>
    <physiologicalReaction direction="left-to-right" evidence="9">
        <dbReference type="Rhea" id="RHEA:11853"/>
    </physiologicalReaction>
</comment>
<dbReference type="Pfam" id="PF02578">
    <property type="entry name" value="Cu-oxidase_4"/>
    <property type="match status" value="1"/>
</dbReference>
<comment type="caution">
    <text evidence="10">The sequence shown here is derived from an EMBL/GenBank/DDBJ whole genome shotgun (WGS) entry which is preliminary data.</text>
</comment>
<evidence type="ECO:0000256" key="3">
    <source>
        <dbReference type="ARBA" id="ARBA00022679"/>
    </source>
</evidence>
<protein>
    <submittedName>
        <fullName evidence="10">Laccase domain-containing protein</fullName>
    </submittedName>
</protein>
<proteinExistence type="inferred from homology"/>
<organism evidence="10 11">
    <name type="scientific">candidate division WWE3 bacterium</name>
    <dbReference type="NCBI Taxonomy" id="2053526"/>
    <lineage>
        <taxon>Bacteria</taxon>
        <taxon>Katanobacteria</taxon>
    </lineage>
</organism>
<evidence type="ECO:0000313" key="10">
    <source>
        <dbReference type="EMBL" id="MCA9391653.1"/>
    </source>
</evidence>
<evidence type="ECO:0000313" key="11">
    <source>
        <dbReference type="Proteomes" id="UP000751518"/>
    </source>
</evidence>
<dbReference type="Proteomes" id="UP000751518">
    <property type="component" value="Unassembled WGS sequence"/>
</dbReference>
<keyword evidence="3" id="KW-0808">Transferase</keyword>
<dbReference type="GO" id="GO:0016787">
    <property type="term" value="F:hydrolase activity"/>
    <property type="evidence" value="ECO:0007669"/>
    <property type="project" value="UniProtKB-KW"/>
</dbReference>
<dbReference type="GO" id="GO:0017061">
    <property type="term" value="F:S-methyl-5-thioadenosine phosphorylase activity"/>
    <property type="evidence" value="ECO:0007669"/>
    <property type="project" value="UniProtKB-EC"/>
</dbReference>
<dbReference type="InterPro" id="IPR003730">
    <property type="entry name" value="Cu_polyphenol_OxRdtase"/>
</dbReference>
<comment type="catalytic activity">
    <reaction evidence="7">
        <text>adenosine + H2O + H(+) = inosine + NH4(+)</text>
        <dbReference type="Rhea" id="RHEA:24408"/>
        <dbReference type="ChEBI" id="CHEBI:15377"/>
        <dbReference type="ChEBI" id="CHEBI:15378"/>
        <dbReference type="ChEBI" id="CHEBI:16335"/>
        <dbReference type="ChEBI" id="CHEBI:17596"/>
        <dbReference type="ChEBI" id="CHEBI:28938"/>
        <dbReference type="EC" id="3.5.4.4"/>
    </reaction>
    <physiologicalReaction direction="left-to-right" evidence="7">
        <dbReference type="Rhea" id="RHEA:24409"/>
    </physiologicalReaction>
</comment>
<dbReference type="PANTHER" id="PTHR30616:SF2">
    <property type="entry name" value="PURINE NUCLEOSIDE PHOSPHORYLASE LACC1"/>
    <property type="match status" value="1"/>
</dbReference>
<name>A0A955LJP2_UNCKA</name>
<evidence type="ECO:0000256" key="4">
    <source>
        <dbReference type="ARBA" id="ARBA00022723"/>
    </source>
</evidence>
<dbReference type="InterPro" id="IPR038371">
    <property type="entry name" value="Cu_polyphenol_OxRdtase_sf"/>
</dbReference>